<evidence type="ECO:0000256" key="1">
    <source>
        <dbReference type="SAM" id="MobiDB-lite"/>
    </source>
</evidence>
<evidence type="ECO:0000259" key="2">
    <source>
        <dbReference type="Pfam" id="PF07195"/>
    </source>
</evidence>
<feature type="region of interest" description="Disordered" evidence="1">
    <location>
        <begin position="1"/>
        <end position="30"/>
    </location>
</feature>
<evidence type="ECO:0000313" key="4">
    <source>
        <dbReference type="Proteomes" id="UP000824366"/>
    </source>
</evidence>
<protein>
    <recommendedName>
        <fullName evidence="2">Flagellar hook-associated protein 2 C-terminal domain-containing protein</fullName>
    </recommendedName>
</protein>
<feature type="compositionally biased region" description="Low complexity" evidence="1">
    <location>
        <begin position="1"/>
        <end position="29"/>
    </location>
</feature>
<dbReference type="Pfam" id="PF07195">
    <property type="entry name" value="FliD_C"/>
    <property type="match status" value="1"/>
</dbReference>
<dbReference type="InterPro" id="IPR010809">
    <property type="entry name" value="FliD_C"/>
</dbReference>
<keyword evidence="4" id="KW-1185">Reference proteome</keyword>
<sequence length="254" mass="26015">MNLSSLTNFNTSSQLSSSQTSTQAASSTSQVSRTITSVDARLQTQLDITSAQLSSFGKLKSAVSDTQLAARALGNLKTSSTAADIKTALQSLVTRFNTAITTAHSTATSSSGALMSSSNANRVSRDLNRALANTPAAMDALKKIGLKPQADGTLTFDTAKFDAAQQKDASFVQNTLAQIGQALDKTAANELASGGGVSDAMSALNQQSTTLKAHQSALLAAVQKLSTTQSAWGSSTSPSSAYSAFGVAAYQSNG</sequence>
<proteinExistence type="predicted"/>
<name>A0ABN6D1W1_9BURK</name>
<reference evidence="3 4" key="1">
    <citation type="journal article" date="2021" name="Microbiol. Spectr.">
        <title>A Single Bacterium Capable of Oxidation and Reduction of Iron at Circumneutral pH.</title>
        <authorList>
            <person name="Kato S."/>
            <person name="Ohkuma M."/>
        </authorList>
    </citation>
    <scope>NUCLEOTIDE SEQUENCE [LARGE SCALE GENOMIC DNA]</scope>
    <source>
        <strain evidence="3 4">MIZ03</strain>
    </source>
</reference>
<evidence type="ECO:0000313" key="3">
    <source>
        <dbReference type="EMBL" id="BCO25982.1"/>
    </source>
</evidence>
<feature type="domain" description="Flagellar hook-associated protein 2 C-terminal" evidence="2">
    <location>
        <begin position="75"/>
        <end position="229"/>
    </location>
</feature>
<gene>
    <name evidence="3" type="ORF">MIZ03_0861</name>
</gene>
<organism evidence="3 4">
    <name type="scientific">Rhodoferax lithotrophicus</name>
    <dbReference type="NCBI Taxonomy" id="2798804"/>
    <lineage>
        <taxon>Bacteria</taxon>
        <taxon>Pseudomonadati</taxon>
        <taxon>Pseudomonadota</taxon>
        <taxon>Betaproteobacteria</taxon>
        <taxon>Burkholderiales</taxon>
        <taxon>Comamonadaceae</taxon>
        <taxon>Rhodoferax</taxon>
    </lineage>
</organism>
<dbReference type="RefSeq" id="WP_223908724.1">
    <property type="nucleotide sequence ID" value="NZ_AP024238.1"/>
</dbReference>
<accession>A0ABN6D1W1</accession>
<dbReference type="Proteomes" id="UP000824366">
    <property type="component" value="Chromosome"/>
</dbReference>
<dbReference type="EMBL" id="AP024238">
    <property type="protein sequence ID" value="BCO25982.1"/>
    <property type="molecule type" value="Genomic_DNA"/>
</dbReference>